<name>A0ACC0PCL5_RHOML</name>
<protein>
    <submittedName>
        <fullName evidence="1">Uncharacterized protein</fullName>
    </submittedName>
</protein>
<evidence type="ECO:0000313" key="2">
    <source>
        <dbReference type="Proteomes" id="UP001062846"/>
    </source>
</evidence>
<dbReference type="EMBL" id="CM046390">
    <property type="protein sequence ID" value="KAI8562498.1"/>
    <property type="molecule type" value="Genomic_DNA"/>
</dbReference>
<sequence>MLVPSFLDLMGGDNEINWDWKLRIDEVMNLIWLDGWDANGVVWRFLKLDGLKYEVLLVINTGICWMGIRTSFVICDATYDGTTFWPV</sequence>
<organism evidence="1 2">
    <name type="scientific">Rhododendron molle</name>
    <name type="common">Chinese azalea</name>
    <name type="synonym">Azalea mollis</name>
    <dbReference type="NCBI Taxonomy" id="49168"/>
    <lineage>
        <taxon>Eukaryota</taxon>
        <taxon>Viridiplantae</taxon>
        <taxon>Streptophyta</taxon>
        <taxon>Embryophyta</taxon>
        <taxon>Tracheophyta</taxon>
        <taxon>Spermatophyta</taxon>
        <taxon>Magnoliopsida</taxon>
        <taxon>eudicotyledons</taxon>
        <taxon>Gunneridae</taxon>
        <taxon>Pentapetalae</taxon>
        <taxon>asterids</taxon>
        <taxon>Ericales</taxon>
        <taxon>Ericaceae</taxon>
        <taxon>Ericoideae</taxon>
        <taxon>Rhodoreae</taxon>
        <taxon>Rhododendron</taxon>
    </lineage>
</organism>
<dbReference type="Proteomes" id="UP001062846">
    <property type="component" value="Chromosome 3"/>
</dbReference>
<reference evidence="1" key="1">
    <citation type="submission" date="2022-02" db="EMBL/GenBank/DDBJ databases">
        <title>Plant Genome Project.</title>
        <authorList>
            <person name="Zhang R.-G."/>
        </authorList>
    </citation>
    <scope>NUCLEOTIDE SEQUENCE</scope>
    <source>
        <strain evidence="1">AT1</strain>
    </source>
</reference>
<accession>A0ACC0PCL5</accession>
<keyword evidence="2" id="KW-1185">Reference proteome</keyword>
<evidence type="ECO:0000313" key="1">
    <source>
        <dbReference type="EMBL" id="KAI8562498.1"/>
    </source>
</evidence>
<proteinExistence type="predicted"/>
<comment type="caution">
    <text evidence="1">The sequence shown here is derived from an EMBL/GenBank/DDBJ whole genome shotgun (WGS) entry which is preliminary data.</text>
</comment>
<gene>
    <name evidence="1" type="ORF">RHMOL_Rhmol03G0040700</name>
</gene>